<proteinExistence type="predicted"/>
<accession>A0A835YH45</accession>
<protein>
    <submittedName>
        <fullName evidence="1">Uncharacterized protein</fullName>
    </submittedName>
</protein>
<keyword evidence="2" id="KW-1185">Reference proteome</keyword>
<comment type="caution">
    <text evidence="1">The sequence shown here is derived from an EMBL/GenBank/DDBJ whole genome shotgun (WGS) entry which is preliminary data.</text>
</comment>
<gene>
    <name evidence="1" type="ORF">HYH03_003326</name>
</gene>
<reference evidence="1" key="1">
    <citation type="journal article" date="2020" name="bioRxiv">
        <title>Comparative genomics of Chlamydomonas.</title>
        <authorList>
            <person name="Craig R.J."/>
            <person name="Hasan A.R."/>
            <person name="Ness R.W."/>
            <person name="Keightley P.D."/>
        </authorList>
    </citation>
    <scope>NUCLEOTIDE SEQUENCE</scope>
    <source>
        <strain evidence="1">CCAP 11/70</strain>
    </source>
</reference>
<organism evidence="1 2">
    <name type="scientific">Edaphochlamys debaryana</name>
    <dbReference type="NCBI Taxonomy" id="47281"/>
    <lineage>
        <taxon>Eukaryota</taxon>
        <taxon>Viridiplantae</taxon>
        <taxon>Chlorophyta</taxon>
        <taxon>core chlorophytes</taxon>
        <taxon>Chlorophyceae</taxon>
        <taxon>CS clade</taxon>
        <taxon>Chlamydomonadales</taxon>
        <taxon>Chlamydomonadales incertae sedis</taxon>
        <taxon>Edaphochlamys</taxon>
    </lineage>
</organism>
<dbReference type="EMBL" id="JAEHOE010000009">
    <property type="protein sequence ID" value="KAG2498575.1"/>
    <property type="molecule type" value="Genomic_DNA"/>
</dbReference>
<dbReference type="AlphaFoldDB" id="A0A835YH45"/>
<dbReference type="Proteomes" id="UP000612055">
    <property type="component" value="Unassembled WGS sequence"/>
</dbReference>
<evidence type="ECO:0000313" key="2">
    <source>
        <dbReference type="Proteomes" id="UP000612055"/>
    </source>
</evidence>
<evidence type="ECO:0000313" key="1">
    <source>
        <dbReference type="EMBL" id="KAG2498575.1"/>
    </source>
</evidence>
<name>A0A835YH45_9CHLO</name>
<sequence length="94" mass="9974">MGGYFGMNIIAPGYPKLVAVACVTFTDPDPTAVDATAAALTSVLKYDAGEGKYMLGFSLKDNKAVISTCYKLQLKFATCPARTFAANINAVRNK</sequence>